<evidence type="ECO:0000256" key="2">
    <source>
        <dbReference type="ARBA" id="ARBA00022475"/>
    </source>
</evidence>
<evidence type="ECO:0000256" key="4">
    <source>
        <dbReference type="ARBA" id="ARBA00022679"/>
    </source>
</evidence>
<dbReference type="InterPro" id="IPR017850">
    <property type="entry name" value="Alkaline_phosphatase_core_sf"/>
</dbReference>
<feature type="transmembrane region" description="Helical" evidence="8">
    <location>
        <begin position="74"/>
        <end position="100"/>
    </location>
</feature>
<dbReference type="Gene3D" id="3.40.720.10">
    <property type="entry name" value="Alkaline Phosphatase, subunit A"/>
    <property type="match status" value="1"/>
</dbReference>
<comment type="subcellular location">
    <subcellularLocation>
        <location evidence="1">Cell inner membrane</location>
        <topology evidence="1">Multi-pass membrane protein</topology>
    </subcellularLocation>
</comment>
<evidence type="ECO:0000256" key="7">
    <source>
        <dbReference type="ARBA" id="ARBA00023136"/>
    </source>
</evidence>
<evidence type="ECO:0000256" key="3">
    <source>
        <dbReference type="ARBA" id="ARBA00022519"/>
    </source>
</evidence>
<feature type="transmembrane region" description="Helical" evidence="8">
    <location>
        <begin position="45"/>
        <end position="67"/>
    </location>
</feature>
<accession>A0ABT8YJM9</accession>
<name>A0ABT8YJM9_9HYPH</name>
<dbReference type="Pfam" id="PF00884">
    <property type="entry name" value="Sulfatase"/>
    <property type="match status" value="1"/>
</dbReference>
<keyword evidence="12" id="KW-1185">Reference proteome</keyword>
<organism evidence="11 12">
    <name type="scientific">Rhizobium alvei</name>
    <dbReference type="NCBI Taxonomy" id="1132659"/>
    <lineage>
        <taxon>Bacteria</taxon>
        <taxon>Pseudomonadati</taxon>
        <taxon>Pseudomonadota</taxon>
        <taxon>Alphaproteobacteria</taxon>
        <taxon>Hyphomicrobiales</taxon>
        <taxon>Rhizobiaceae</taxon>
        <taxon>Rhizobium/Agrobacterium group</taxon>
        <taxon>Rhizobium</taxon>
    </lineage>
</organism>
<gene>
    <name evidence="11" type="ORF">Q4481_08035</name>
</gene>
<feature type="transmembrane region" description="Helical" evidence="8">
    <location>
        <begin position="120"/>
        <end position="140"/>
    </location>
</feature>
<evidence type="ECO:0000313" key="11">
    <source>
        <dbReference type="EMBL" id="MDO6963904.1"/>
    </source>
</evidence>
<dbReference type="EMBL" id="JAUOZU010000006">
    <property type="protein sequence ID" value="MDO6963904.1"/>
    <property type="molecule type" value="Genomic_DNA"/>
</dbReference>
<dbReference type="NCBIfam" id="NF028537">
    <property type="entry name" value="P_eth_NH2_trans"/>
    <property type="match status" value="1"/>
</dbReference>
<dbReference type="InterPro" id="IPR040423">
    <property type="entry name" value="PEA_transferase"/>
</dbReference>
<evidence type="ECO:0000256" key="8">
    <source>
        <dbReference type="SAM" id="Phobius"/>
    </source>
</evidence>
<proteinExistence type="predicted"/>
<evidence type="ECO:0000259" key="10">
    <source>
        <dbReference type="Pfam" id="PF08019"/>
    </source>
</evidence>
<dbReference type="InterPro" id="IPR000917">
    <property type="entry name" value="Sulfatase_N"/>
</dbReference>
<feature type="domain" description="Phosphoethanolamine transferase N-terminal" evidence="10">
    <location>
        <begin position="55"/>
        <end position="203"/>
    </location>
</feature>
<evidence type="ECO:0000313" key="12">
    <source>
        <dbReference type="Proteomes" id="UP001174932"/>
    </source>
</evidence>
<keyword evidence="5 8" id="KW-0812">Transmembrane</keyword>
<dbReference type="RefSeq" id="WP_304375814.1">
    <property type="nucleotide sequence ID" value="NZ_JAUOZU010000006.1"/>
</dbReference>
<evidence type="ECO:0000256" key="5">
    <source>
        <dbReference type="ARBA" id="ARBA00022692"/>
    </source>
</evidence>
<evidence type="ECO:0000259" key="9">
    <source>
        <dbReference type="Pfam" id="PF00884"/>
    </source>
</evidence>
<feature type="transmembrane region" description="Helical" evidence="8">
    <location>
        <begin position="152"/>
        <end position="178"/>
    </location>
</feature>
<dbReference type="SUPFAM" id="SSF53649">
    <property type="entry name" value="Alkaline phosphatase-like"/>
    <property type="match status" value="1"/>
</dbReference>
<evidence type="ECO:0000256" key="1">
    <source>
        <dbReference type="ARBA" id="ARBA00004429"/>
    </source>
</evidence>
<keyword evidence="7 8" id="KW-0472">Membrane</keyword>
<feature type="domain" description="Sulfatase N-terminal" evidence="9">
    <location>
        <begin position="234"/>
        <end position="522"/>
    </location>
</feature>
<evidence type="ECO:0000256" key="6">
    <source>
        <dbReference type="ARBA" id="ARBA00022989"/>
    </source>
</evidence>
<dbReference type="InterPro" id="IPR012549">
    <property type="entry name" value="EptA-like_N"/>
</dbReference>
<keyword evidence="4 11" id="KW-0808">Transferase</keyword>
<dbReference type="GO" id="GO:0016740">
    <property type="term" value="F:transferase activity"/>
    <property type="evidence" value="ECO:0007669"/>
    <property type="project" value="UniProtKB-KW"/>
</dbReference>
<dbReference type="Pfam" id="PF08019">
    <property type="entry name" value="EptA_B_N"/>
    <property type="match status" value="1"/>
</dbReference>
<reference evidence="11" key="1">
    <citation type="journal article" date="2015" name="Int. J. Syst. Evol. Microbiol.">
        <title>Rhizobium alvei sp. nov., isolated from a freshwater river.</title>
        <authorList>
            <person name="Sheu S.Y."/>
            <person name="Huang H.W."/>
            <person name="Young C.C."/>
            <person name="Chen W.M."/>
        </authorList>
    </citation>
    <scope>NUCLEOTIDE SEQUENCE</scope>
    <source>
        <strain evidence="11">TNR-22</strain>
    </source>
</reference>
<dbReference type="PANTHER" id="PTHR30443">
    <property type="entry name" value="INNER MEMBRANE PROTEIN"/>
    <property type="match status" value="1"/>
</dbReference>
<reference evidence="11" key="2">
    <citation type="submission" date="2023-07" db="EMBL/GenBank/DDBJ databases">
        <authorList>
            <person name="Shen H."/>
        </authorList>
    </citation>
    <scope>NUCLEOTIDE SEQUENCE</scope>
    <source>
        <strain evidence="11">TNR-22</strain>
    </source>
</reference>
<dbReference type="Proteomes" id="UP001174932">
    <property type="component" value="Unassembled WGS sequence"/>
</dbReference>
<dbReference type="PANTHER" id="PTHR30443:SF0">
    <property type="entry name" value="PHOSPHOETHANOLAMINE TRANSFERASE EPTA"/>
    <property type="match status" value="1"/>
</dbReference>
<protein>
    <submittedName>
        <fullName evidence="11">Phosphoethanolamine--lipid A transferase</fullName>
    </submittedName>
</protein>
<dbReference type="CDD" id="cd16017">
    <property type="entry name" value="LptA"/>
    <property type="match status" value="1"/>
</dbReference>
<sequence length="540" mass="59356">MALSFVGRRPQVPAVLLAVLVAIGVLATANDTFWRHSVQAFGGNYSLFAFGGAVFLLFAAALVLVAYPYLLKTIAILAFAVSAPAAYYTDTFGTIINSSMIENAATTTVTEARYLVTFDLLRHLVLFALVPICLVLWVRISPVSFLRRLIRNIAVAALFLILSAGLIYSELGVIIVSLRQDRVIVETLNPTGPVSSAIKYAARAAADAKVEMAPLGRDAKRGAWISASRKPVVLVVVAGETARAANFSLNGYDRETNPELSRLDIVNYPNVSSCGTDTAESLPCMFSNFGRENYSKSKAWASESLMNVATHAGIEAIWWDNNTGDKGIARGISYESLTHAKEPEHCKDNECRDSVFLSRLEKLVSTANKDTLVVLHQIGSHGPAYYMRYPDDLRRFVPDCRTPQITSCSHEEVVNAYDNSILATDRFLADVIAILKNHQASVDGAIYYASDHGESLGENGLFLHGTPYSIAPEVQTHVPMIAWFSESYRSRSGLDRDCLLKRTDEAYSHDNFFHSILGLLDIQTSVYNPGLDMFKDCRKK</sequence>
<keyword evidence="3" id="KW-0997">Cell inner membrane</keyword>
<keyword evidence="2" id="KW-1003">Cell membrane</keyword>
<keyword evidence="6 8" id="KW-1133">Transmembrane helix</keyword>
<dbReference type="InterPro" id="IPR058130">
    <property type="entry name" value="PEA_transf_C"/>
</dbReference>
<comment type="caution">
    <text evidence="11">The sequence shown here is derived from an EMBL/GenBank/DDBJ whole genome shotgun (WGS) entry which is preliminary data.</text>
</comment>